<dbReference type="InterPro" id="IPR002867">
    <property type="entry name" value="IBR_dom"/>
</dbReference>
<dbReference type="GO" id="GO:0004523">
    <property type="term" value="F:RNA-DNA hybrid ribonuclease activity"/>
    <property type="evidence" value="ECO:0007669"/>
    <property type="project" value="InterPro"/>
</dbReference>
<dbReference type="AlphaFoldDB" id="A0A811QAK5"/>
<evidence type="ECO:0000256" key="9">
    <source>
        <dbReference type="ARBA" id="ARBA00022833"/>
    </source>
</evidence>
<proteinExistence type="predicted"/>
<dbReference type="GO" id="GO:0061630">
    <property type="term" value="F:ubiquitin protein ligase activity"/>
    <property type="evidence" value="ECO:0007669"/>
    <property type="project" value="UniProtKB-EC"/>
</dbReference>
<dbReference type="InterPro" id="IPR036397">
    <property type="entry name" value="RNaseH_sf"/>
</dbReference>
<evidence type="ECO:0000256" key="8">
    <source>
        <dbReference type="ARBA" id="ARBA00022786"/>
    </source>
</evidence>
<comment type="cofactor">
    <cofactor evidence="2">
        <name>Zn(2+)</name>
        <dbReference type="ChEBI" id="CHEBI:29105"/>
    </cofactor>
</comment>
<dbReference type="Gene3D" id="1.20.120.1750">
    <property type="match status" value="1"/>
</dbReference>
<dbReference type="Gene3D" id="3.30.420.10">
    <property type="entry name" value="Ribonuclease H-like superfamily/Ribonuclease H"/>
    <property type="match status" value="1"/>
</dbReference>
<keyword evidence="7" id="KW-0863">Zinc-finger</keyword>
<evidence type="ECO:0000256" key="2">
    <source>
        <dbReference type="ARBA" id="ARBA00001947"/>
    </source>
</evidence>
<dbReference type="InterPro" id="IPR044066">
    <property type="entry name" value="TRIAD_supradom"/>
</dbReference>
<evidence type="ECO:0000256" key="4">
    <source>
        <dbReference type="ARBA" id="ARBA00022679"/>
    </source>
</evidence>
<dbReference type="EC" id="2.3.2.31" evidence="3"/>
<evidence type="ECO:0000313" key="12">
    <source>
        <dbReference type="EMBL" id="CAD6255246.1"/>
    </source>
</evidence>
<feature type="domain" description="RING-type" evidence="11">
    <location>
        <begin position="85"/>
        <end position="291"/>
    </location>
</feature>
<evidence type="ECO:0000256" key="1">
    <source>
        <dbReference type="ARBA" id="ARBA00001798"/>
    </source>
</evidence>
<keyword evidence="5" id="KW-0479">Metal-binding</keyword>
<evidence type="ECO:0000256" key="5">
    <source>
        <dbReference type="ARBA" id="ARBA00022723"/>
    </source>
</evidence>
<dbReference type="FunFam" id="1.20.120.1750:FF:000019">
    <property type="entry name" value="RBR-type E3 ubiquitin transferase"/>
    <property type="match status" value="1"/>
</dbReference>
<dbReference type="PANTHER" id="PTHR11685">
    <property type="entry name" value="RBR FAMILY RING FINGER AND IBR DOMAIN-CONTAINING"/>
    <property type="match status" value="1"/>
</dbReference>
<dbReference type="InterPro" id="IPR012337">
    <property type="entry name" value="RNaseH-like_sf"/>
</dbReference>
<dbReference type="GO" id="GO:0016567">
    <property type="term" value="P:protein ubiquitination"/>
    <property type="evidence" value="ECO:0007669"/>
    <property type="project" value="InterPro"/>
</dbReference>
<accession>A0A811QAK5</accession>
<dbReference type="GO" id="GO:0003676">
    <property type="term" value="F:nucleic acid binding"/>
    <property type="evidence" value="ECO:0007669"/>
    <property type="project" value="InterPro"/>
</dbReference>
<sequence length="340" mass="38983">MAAGDGDHLAPSSAARRAFTLTPTSPIDSSGRAALGRAFHDPEAGGGVRRGRKTIEVMALMEGLHAALRLGIRNATILTDYILLHNHMLGIWRPKKKLADMIDRVMSLRRQFDKCEITLVEHSQEHVRIKLLHGTLPSCPQDGCTSKLTVEGSKVSLSPQLLEIMVQRIREEQIPPTLKIYCPYPKCSALMSLSELMKPMQGTCSKCKVPWHDRMTCNDYERRYPHGHPKDANVQNLAQQRLWRQYVRCKHMIEFAEGCYHMTCVCGYEFCYTCGSEWKEKKATCSCSLWEERNIIRYDNEDDDYYDDEDEDYYDEEDAYYGRGPLHNVVHLPFHGRAVH</sequence>
<dbReference type="SMART" id="SM00647">
    <property type="entry name" value="IBR"/>
    <property type="match status" value="2"/>
</dbReference>
<feature type="region of interest" description="Disordered" evidence="10">
    <location>
        <begin position="21"/>
        <end position="47"/>
    </location>
</feature>
<evidence type="ECO:0000256" key="3">
    <source>
        <dbReference type="ARBA" id="ARBA00012251"/>
    </source>
</evidence>
<dbReference type="OrthoDB" id="9977870at2759"/>
<dbReference type="GO" id="GO:0008270">
    <property type="term" value="F:zinc ion binding"/>
    <property type="evidence" value="ECO:0007669"/>
    <property type="project" value="UniProtKB-KW"/>
</dbReference>
<keyword evidence="6" id="KW-0677">Repeat</keyword>
<dbReference type="PROSITE" id="PS51873">
    <property type="entry name" value="TRIAD"/>
    <property type="match status" value="1"/>
</dbReference>
<evidence type="ECO:0000256" key="6">
    <source>
        <dbReference type="ARBA" id="ARBA00022737"/>
    </source>
</evidence>
<dbReference type="SUPFAM" id="SSF57850">
    <property type="entry name" value="RING/U-box"/>
    <property type="match status" value="1"/>
</dbReference>
<protein>
    <recommendedName>
        <fullName evidence="3">RBR-type E3 ubiquitin transferase</fullName>
        <ecNumber evidence="3">2.3.2.31</ecNumber>
    </recommendedName>
</protein>
<organism evidence="12 13">
    <name type="scientific">Miscanthus lutarioriparius</name>
    <dbReference type="NCBI Taxonomy" id="422564"/>
    <lineage>
        <taxon>Eukaryota</taxon>
        <taxon>Viridiplantae</taxon>
        <taxon>Streptophyta</taxon>
        <taxon>Embryophyta</taxon>
        <taxon>Tracheophyta</taxon>
        <taxon>Spermatophyta</taxon>
        <taxon>Magnoliopsida</taxon>
        <taxon>Liliopsida</taxon>
        <taxon>Poales</taxon>
        <taxon>Poaceae</taxon>
        <taxon>PACMAD clade</taxon>
        <taxon>Panicoideae</taxon>
        <taxon>Andropogonodae</taxon>
        <taxon>Andropogoneae</taxon>
        <taxon>Saccharinae</taxon>
        <taxon>Miscanthus</taxon>
    </lineage>
</organism>
<name>A0A811QAK5_9POAL</name>
<dbReference type="Pfam" id="PF13456">
    <property type="entry name" value="RVT_3"/>
    <property type="match status" value="1"/>
</dbReference>
<dbReference type="Proteomes" id="UP000604825">
    <property type="component" value="Unassembled WGS sequence"/>
</dbReference>
<evidence type="ECO:0000259" key="11">
    <source>
        <dbReference type="PROSITE" id="PS51873"/>
    </source>
</evidence>
<gene>
    <name evidence="12" type="ORF">NCGR_LOCUS38840</name>
</gene>
<dbReference type="EMBL" id="CAJGYO010000009">
    <property type="protein sequence ID" value="CAD6255246.1"/>
    <property type="molecule type" value="Genomic_DNA"/>
</dbReference>
<dbReference type="InterPro" id="IPR031127">
    <property type="entry name" value="E3_UB_ligase_RBR"/>
</dbReference>
<comment type="catalytic activity">
    <reaction evidence="1">
        <text>[E2 ubiquitin-conjugating enzyme]-S-ubiquitinyl-L-cysteine + [acceptor protein]-L-lysine = [E2 ubiquitin-conjugating enzyme]-L-cysteine + [acceptor protein]-N(6)-ubiquitinyl-L-lysine.</text>
        <dbReference type="EC" id="2.3.2.31"/>
    </reaction>
</comment>
<keyword evidence="9" id="KW-0862">Zinc</keyword>
<dbReference type="Pfam" id="PF01485">
    <property type="entry name" value="IBR"/>
    <property type="match status" value="1"/>
</dbReference>
<evidence type="ECO:0000256" key="10">
    <source>
        <dbReference type="SAM" id="MobiDB-lite"/>
    </source>
</evidence>
<keyword evidence="4" id="KW-0808">Transferase</keyword>
<evidence type="ECO:0000256" key="7">
    <source>
        <dbReference type="ARBA" id="ARBA00022771"/>
    </source>
</evidence>
<comment type="caution">
    <text evidence="12">The sequence shown here is derived from an EMBL/GenBank/DDBJ whole genome shotgun (WGS) entry which is preliminary data.</text>
</comment>
<keyword evidence="13" id="KW-1185">Reference proteome</keyword>
<dbReference type="CDD" id="cd22584">
    <property type="entry name" value="Rcat_RBR_unk"/>
    <property type="match status" value="1"/>
</dbReference>
<dbReference type="SUPFAM" id="SSF53098">
    <property type="entry name" value="Ribonuclease H-like"/>
    <property type="match status" value="1"/>
</dbReference>
<keyword evidence="8" id="KW-0833">Ubl conjugation pathway</keyword>
<evidence type="ECO:0000313" key="13">
    <source>
        <dbReference type="Proteomes" id="UP000604825"/>
    </source>
</evidence>
<reference evidence="12" key="1">
    <citation type="submission" date="2020-10" db="EMBL/GenBank/DDBJ databases">
        <authorList>
            <person name="Han B."/>
            <person name="Lu T."/>
            <person name="Zhao Q."/>
            <person name="Huang X."/>
            <person name="Zhao Y."/>
        </authorList>
    </citation>
    <scope>NUCLEOTIDE SEQUENCE</scope>
</reference>
<dbReference type="InterPro" id="IPR002156">
    <property type="entry name" value="RNaseH_domain"/>
</dbReference>